<accession>A0ABT7YM14</accession>
<evidence type="ECO:0008006" key="3">
    <source>
        <dbReference type="Google" id="ProtNLM"/>
    </source>
</evidence>
<reference evidence="1" key="1">
    <citation type="submission" date="2023-06" db="EMBL/GenBank/DDBJ databases">
        <title>Gycomyces niveus sp.nov., a novel actinomycete isolated from soil in Shouguang.</title>
        <authorList>
            <person name="Yang X."/>
            <person name="Zhao J."/>
        </authorList>
    </citation>
    <scope>NUCLEOTIDE SEQUENCE</scope>
    <source>
        <strain evidence="1">NEAU C2</strain>
    </source>
</reference>
<dbReference type="EMBL" id="JAUEMJ010000002">
    <property type="protein sequence ID" value="MDN3239681.1"/>
    <property type="molecule type" value="Genomic_DNA"/>
</dbReference>
<dbReference type="Proteomes" id="UP001171902">
    <property type="component" value="Unassembled WGS sequence"/>
</dbReference>
<name>A0ABT7YM14_9ACTN</name>
<comment type="caution">
    <text evidence="1">The sequence shown here is derived from an EMBL/GenBank/DDBJ whole genome shotgun (WGS) entry which is preliminary data.</text>
</comment>
<keyword evidence="2" id="KW-1185">Reference proteome</keyword>
<sequence length="81" mass="9457">MMRSNLHCTSMRPHVTCFSKFGWHLIHATPESVAWFSEEEVSGIKWLSLPQLLDEPIETLDPHLHRFANKLWDALTRQSTI</sequence>
<organism evidence="1 2">
    <name type="scientific">Glycomyces tritici</name>
    <dbReference type="NCBI Taxonomy" id="2665176"/>
    <lineage>
        <taxon>Bacteria</taxon>
        <taxon>Bacillati</taxon>
        <taxon>Actinomycetota</taxon>
        <taxon>Actinomycetes</taxon>
        <taxon>Glycomycetales</taxon>
        <taxon>Glycomycetaceae</taxon>
        <taxon>Glycomyces</taxon>
    </lineage>
</organism>
<proteinExistence type="predicted"/>
<evidence type="ECO:0000313" key="1">
    <source>
        <dbReference type="EMBL" id="MDN3239681.1"/>
    </source>
</evidence>
<gene>
    <name evidence="1" type="ORF">QWI33_08095</name>
</gene>
<dbReference type="RefSeq" id="WP_289956599.1">
    <property type="nucleotide sequence ID" value="NZ_JAUEMJ010000002.1"/>
</dbReference>
<evidence type="ECO:0000313" key="2">
    <source>
        <dbReference type="Proteomes" id="UP001171902"/>
    </source>
</evidence>
<protein>
    <recommendedName>
        <fullName evidence="3">Nudix hydrolase domain-containing protein</fullName>
    </recommendedName>
</protein>